<gene>
    <name evidence="1" type="ORF">J5X75_08170</name>
</gene>
<organism evidence="1 2">
    <name type="scientific">Actinoplanes flavus</name>
    <dbReference type="NCBI Taxonomy" id="2820290"/>
    <lineage>
        <taxon>Bacteria</taxon>
        <taxon>Bacillati</taxon>
        <taxon>Actinomycetota</taxon>
        <taxon>Actinomycetes</taxon>
        <taxon>Micromonosporales</taxon>
        <taxon>Micromonosporaceae</taxon>
        <taxon>Actinoplanes</taxon>
    </lineage>
</organism>
<comment type="caution">
    <text evidence="1">The sequence shown here is derived from an EMBL/GenBank/DDBJ whole genome shotgun (WGS) entry which is preliminary data.</text>
</comment>
<evidence type="ECO:0000313" key="2">
    <source>
        <dbReference type="Proteomes" id="UP000679690"/>
    </source>
</evidence>
<dbReference type="Proteomes" id="UP000679690">
    <property type="component" value="Unassembled WGS sequence"/>
</dbReference>
<name>A0ABS3UFF3_9ACTN</name>
<proteinExistence type="predicted"/>
<keyword evidence="2" id="KW-1185">Reference proteome</keyword>
<dbReference type="RefSeq" id="WP_208466698.1">
    <property type="nucleotide sequence ID" value="NZ_JAGFNS010000004.1"/>
</dbReference>
<reference evidence="1 2" key="1">
    <citation type="submission" date="2021-03" db="EMBL/GenBank/DDBJ databases">
        <title>Actinoplanes flavus sp. nov., a novel actinomycete isolated from Coconut Palm rhizosphere soil.</title>
        <authorList>
            <person name="Luo X."/>
        </authorList>
    </citation>
    <scope>NUCLEOTIDE SEQUENCE [LARGE SCALE GENOMIC DNA]</scope>
    <source>
        <strain evidence="1 2">NEAU-H7</strain>
    </source>
</reference>
<dbReference type="EMBL" id="JAGFNS010000004">
    <property type="protein sequence ID" value="MBO3737496.1"/>
    <property type="molecule type" value="Genomic_DNA"/>
</dbReference>
<dbReference type="Gene3D" id="1.25.40.10">
    <property type="entry name" value="Tetratricopeptide repeat domain"/>
    <property type="match status" value="2"/>
</dbReference>
<evidence type="ECO:0008006" key="3">
    <source>
        <dbReference type="Google" id="ProtNLM"/>
    </source>
</evidence>
<protein>
    <recommendedName>
        <fullName evidence="3">Tetratricopeptide repeat protein</fullName>
    </recommendedName>
</protein>
<sequence>MTDSPRLIERLRRRIRAYVDDGDRLGLFEPRVNADLAELHAICMSNAEAVPVEVVETLGWLHWTRWQAMPDQRDFDIARALFTEIRDTFPELIPPEFRNPDRARWPYAGARILDDLAPDADPAHLGTAIELLEQGLAAVPADDPHRGVHLMNLANGYVMRFDRAGVPGDLDLAVGAAMAALRTGSFADVGADAFRGTLAFAIGRRYELYRRDDDLDKLIDVSRARWQTAAPGDPARFHRAATLCEALYNRYHAARRPSDLDEAIAVRRAEITRDPASFGAATAAFLAAATTEPDRRDRALFLSRLGTALTYRYTVGGVDADLADAIVVLRASVETAIERPDGLRGLAITLRMRFLTEGDPADLDESVRLARRAGAGLGPGDPGYGTGLAVLSQSLRHRFEHTGRLADLDEAVAIGRTAIGNLPDDEPERVLCAVNLLSALRSRAIQRGELTDLHEAVEIGRTTLSPLPDGHPHRPLCLSNLALALLDRFDAVADRADIDEAVRYGRAAAETVNPTDPDRQAYFFGLARILRTRHQDTEQPADLHDAVAAARTAVALAGTDLPTRLYALGELSLVLYERWRATGVEADLDEAAGFARLAIDACPPGNPNRAGYLYLLGRVLQAREQVDSAVDVWRDSVETASGPPRNRIAAARAWGAAAAGRQHWPSARSGYAAAVSLIPLQTWRGINRASQERMLADWAGLGADAAACAVHTGPPGEAAQLLEMGRGVLWGQLLETRAALTDSLREQAPDLVERLDTVRAALDRPLQ</sequence>
<dbReference type="SUPFAM" id="SSF48452">
    <property type="entry name" value="TPR-like"/>
    <property type="match status" value="1"/>
</dbReference>
<dbReference type="InterPro" id="IPR011990">
    <property type="entry name" value="TPR-like_helical_dom_sf"/>
</dbReference>
<evidence type="ECO:0000313" key="1">
    <source>
        <dbReference type="EMBL" id="MBO3737496.1"/>
    </source>
</evidence>
<accession>A0ABS3UFF3</accession>